<feature type="signal peptide" evidence="3">
    <location>
        <begin position="1"/>
        <end position="30"/>
    </location>
</feature>
<dbReference type="PROSITE" id="PS51318">
    <property type="entry name" value="TAT"/>
    <property type="match status" value="1"/>
</dbReference>
<dbReference type="AlphaFoldDB" id="A0A517QNP6"/>
<reference evidence="4 5" key="1">
    <citation type="submission" date="2019-02" db="EMBL/GenBank/DDBJ databases">
        <title>Deep-cultivation of Planctomycetes and their phenomic and genomic characterization uncovers novel biology.</title>
        <authorList>
            <person name="Wiegand S."/>
            <person name="Jogler M."/>
            <person name="Boedeker C."/>
            <person name="Pinto D."/>
            <person name="Vollmers J."/>
            <person name="Rivas-Marin E."/>
            <person name="Kohn T."/>
            <person name="Peeters S.H."/>
            <person name="Heuer A."/>
            <person name="Rast P."/>
            <person name="Oberbeckmann S."/>
            <person name="Bunk B."/>
            <person name="Jeske O."/>
            <person name="Meyerdierks A."/>
            <person name="Storesund J.E."/>
            <person name="Kallscheuer N."/>
            <person name="Luecker S."/>
            <person name="Lage O.M."/>
            <person name="Pohl T."/>
            <person name="Merkel B.J."/>
            <person name="Hornburger P."/>
            <person name="Mueller R.-W."/>
            <person name="Bruemmer F."/>
            <person name="Labrenz M."/>
            <person name="Spormann A.M."/>
            <person name="Op den Camp H."/>
            <person name="Overmann J."/>
            <person name="Amann R."/>
            <person name="Jetten M.S.M."/>
            <person name="Mascher T."/>
            <person name="Medema M.H."/>
            <person name="Devos D.P."/>
            <person name="Kaster A.-K."/>
            <person name="Ovreas L."/>
            <person name="Rohde M."/>
            <person name="Galperin M.Y."/>
            <person name="Jogler C."/>
        </authorList>
    </citation>
    <scope>NUCLEOTIDE SEQUENCE [LARGE SCALE GENOMIC DNA]</scope>
    <source>
        <strain evidence="4 5">Mal48</strain>
    </source>
</reference>
<keyword evidence="2" id="KW-0325">Glycoprotein</keyword>
<dbReference type="SUPFAM" id="SSF63829">
    <property type="entry name" value="Calcium-dependent phosphotriesterase"/>
    <property type="match status" value="1"/>
</dbReference>
<organism evidence="4 5">
    <name type="scientific">Thalassoglobus polymorphus</name>
    <dbReference type="NCBI Taxonomy" id="2527994"/>
    <lineage>
        <taxon>Bacteria</taxon>
        <taxon>Pseudomonadati</taxon>
        <taxon>Planctomycetota</taxon>
        <taxon>Planctomycetia</taxon>
        <taxon>Planctomycetales</taxon>
        <taxon>Planctomycetaceae</taxon>
        <taxon>Thalassoglobus</taxon>
    </lineage>
</organism>
<dbReference type="Proteomes" id="UP000315724">
    <property type="component" value="Chromosome"/>
</dbReference>
<proteinExistence type="predicted"/>
<dbReference type="InterPro" id="IPR011042">
    <property type="entry name" value="6-blade_b-propeller_TolB-like"/>
</dbReference>
<evidence type="ECO:0000313" key="5">
    <source>
        <dbReference type="Proteomes" id="UP000315724"/>
    </source>
</evidence>
<dbReference type="Gene3D" id="2.120.10.30">
    <property type="entry name" value="TolB, C-terminal domain"/>
    <property type="match status" value="1"/>
</dbReference>
<sequence precursor="true">MSRQQTRRAMLKTSAATAIASVTAPMFLNASDKAGVKSPVVGTGEHVYESVHDWGSDALPNGHSYGGASHGVAVDQQGLIYITHQGGPDSIFVFDADGKFVKSMGKEHQVKNRGKGHGIDIRKEGSEEFLYLAPSDKSLFFTKMTLKGEVVWNRGRDQLHKDSGVLGPKVSYRPTNTSFRPDGGYYLGDGYGSNYIFEYDKDDKFVRVLGGKGSENGKFSTPHGQWLDDRDGVPKLVVADRANKRLQWFDLDGNHLNTLDGFLFPADIDTQGELMLVPDLHARITILDKNNSVLAHLGDDATWREQVLGNGFAMRKSPAQWKAGKFVHPHDACFDMNNDIFCVEWVVGGRVTKLVKA</sequence>
<keyword evidence="5" id="KW-1185">Reference proteome</keyword>
<dbReference type="KEGG" id="tpol:Mal48_25040"/>
<gene>
    <name evidence="4" type="ORF">Mal48_25040</name>
</gene>
<dbReference type="OrthoDB" id="9799230at2"/>
<accession>A0A517QNP6</accession>
<feature type="chain" id="PRO_5022205418" evidence="3">
    <location>
        <begin position="31"/>
        <end position="357"/>
    </location>
</feature>
<dbReference type="InterPro" id="IPR006311">
    <property type="entry name" value="TAT_signal"/>
</dbReference>
<dbReference type="PANTHER" id="PTHR10680">
    <property type="entry name" value="PEPTIDYL-GLYCINE ALPHA-AMIDATING MONOOXYGENASE"/>
    <property type="match status" value="1"/>
</dbReference>
<evidence type="ECO:0000256" key="3">
    <source>
        <dbReference type="SAM" id="SignalP"/>
    </source>
</evidence>
<name>A0A517QNP6_9PLAN</name>
<dbReference type="EMBL" id="CP036267">
    <property type="protein sequence ID" value="QDT33251.1"/>
    <property type="molecule type" value="Genomic_DNA"/>
</dbReference>
<keyword evidence="1 3" id="KW-0732">Signal</keyword>
<evidence type="ECO:0000256" key="1">
    <source>
        <dbReference type="ARBA" id="ARBA00022729"/>
    </source>
</evidence>
<dbReference type="RefSeq" id="WP_145199283.1">
    <property type="nucleotide sequence ID" value="NZ_CP036267.1"/>
</dbReference>
<evidence type="ECO:0000313" key="4">
    <source>
        <dbReference type="EMBL" id="QDT33251.1"/>
    </source>
</evidence>
<evidence type="ECO:0000256" key="2">
    <source>
        <dbReference type="ARBA" id="ARBA00023180"/>
    </source>
</evidence>
<dbReference type="PANTHER" id="PTHR10680:SF38">
    <property type="entry name" value="BLL1368 PROTEIN"/>
    <property type="match status" value="1"/>
</dbReference>
<protein>
    <submittedName>
        <fullName evidence="4">NHL repeat protein</fullName>
    </submittedName>
</protein>